<accession>A0AAV3Q840</accession>
<sequence>MVEINPTLPLLFNTSHSGPLTSFPSTRGCNIFANPKIEKIAEARWHSKWCFMKGGMGDVVPKRWTSLEEAEHPKFKKTILIKAQIATLKRLFDKPLHYKVFCKEGVLIQAGLIRSKEFDQTVVPSVDWGTTS</sequence>
<protein>
    <submittedName>
        <fullName evidence="1">Uncharacterized protein</fullName>
    </submittedName>
</protein>
<dbReference type="EMBL" id="BAABME010020093">
    <property type="protein sequence ID" value="GAA0159347.1"/>
    <property type="molecule type" value="Genomic_DNA"/>
</dbReference>
<evidence type="ECO:0000313" key="2">
    <source>
        <dbReference type="Proteomes" id="UP001454036"/>
    </source>
</evidence>
<comment type="caution">
    <text evidence="1">The sequence shown here is derived from an EMBL/GenBank/DDBJ whole genome shotgun (WGS) entry which is preliminary data.</text>
</comment>
<reference evidence="1 2" key="1">
    <citation type="submission" date="2024-01" db="EMBL/GenBank/DDBJ databases">
        <title>The complete chloroplast genome sequence of Lithospermum erythrorhizon: insights into the phylogenetic relationship among Boraginaceae species and the maternal lineages of purple gromwells.</title>
        <authorList>
            <person name="Okada T."/>
            <person name="Watanabe K."/>
        </authorList>
    </citation>
    <scope>NUCLEOTIDE SEQUENCE [LARGE SCALE GENOMIC DNA]</scope>
</reference>
<proteinExistence type="predicted"/>
<keyword evidence="2" id="KW-1185">Reference proteome</keyword>
<organism evidence="1 2">
    <name type="scientific">Lithospermum erythrorhizon</name>
    <name type="common">Purple gromwell</name>
    <name type="synonym">Lithospermum officinale var. erythrorhizon</name>
    <dbReference type="NCBI Taxonomy" id="34254"/>
    <lineage>
        <taxon>Eukaryota</taxon>
        <taxon>Viridiplantae</taxon>
        <taxon>Streptophyta</taxon>
        <taxon>Embryophyta</taxon>
        <taxon>Tracheophyta</taxon>
        <taxon>Spermatophyta</taxon>
        <taxon>Magnoliopsida</taxon>
        <taxon>eudicotyledons</taxon>
        <taxon>Gunneridae</taxon>
        <taxon>Pentapetalae</taxon>
        <taxon>asterids</taxon>
        <taxon>lamiids</taxon>
        <taxon>Boraginales</taxon>
        <taxon>Boraginaceae</taxon>
        <taxon>Boraginoideae</taxon>
        <taxon>Lithospermeae</taxon>
        <taxon>Lithospermum</taxon>
    </lineage>
</organism>
<evidence type="ECO:0000313" key="1">
    <source>
        <dbReference type="EMBL" id="GAA0159347.1"/>
    </source>
</evidence>
<name>A0AAV3Q840_LITER</name>
<dbReference type="AlphaFoldDB" id="A0AAV3Q840"/>
<gene>
    <name evidence="1" type="ORF">LIER_38850</name>
</gene>
<dbReference type="Proteomes" id="UP001454036">
    <property type="component" value="Unassembled WGS sequence"/>
</dbReference>